<dbReference type="PANTHER" id="PTHR15256:SF6">
    <property type="entry name" value="INTEGRAL MEMBRANE PROTEIN DGCR2_IDD"/>
    <property type="match status" value="1"/>
</dbReference>
<sequence length="134" mass="15036">MKTAGQLLSFLIVIYLVALPANGEGENCTDFQGNLIQHGLLYVPGPNVCSRCVCYHNSPMWCKTIFCGGPPKKCKRFRMGIHCCQFTCLPDDDPNRGKEYFYILPPTKASASYNCLKNVYLISLIGLVLFHHRS</sequence>
<dbReference type="PANTHER" id="PTHR15256">
    <property type="entry name" value="INTEGRAL MEMBRANE PROTEIN DGCR2/IDD"/>
    <property type="match status" value="1"/>
</dbReference>
<keyword evidence="1" id="KW-0732">Signal</keyword>
<name>A0A146M0W7_LYGHE</name>
<reference evidence="2" key="1">
    <citation type="journal article" date="2016" name="Gigascience">
        <title>De novo construction of an expanded transcriptome assembly for the western tarnished plant bug, Lygus hesperus.</title>
        <authorList>
            <person name="Tassone E.E."/>
            <person name="Geib S.M."/>
            <person name="Hall B."/>
            <person name="Fabrick J.A."/>
            <person name="Brent C.S."/>
            <person name="Hull J.J."/>
        </authorList>
    </citation>
    <scope>NUCLEOTIDE SEQUENCE</scope>
</reference>
<feature type="signal peptide" evidence="1">
    <location>
        <begin position="1"/>
        <end position="25"/>
    </location>
</feature>
<evidence type="ECO:0000256" key="1">
    <source>
        <dbReference type="SAM" id="SignalP"/>
    </source>
</evidence>
<accession>A0A146M0W7</accession>
<proteinExistence type="predicted"/>
<evidence type="ECO:0008006" key="3">
    <source>
        <dbReference type="Google" id="ProtNLM"/>
    </source>
</evidence>
<feature type="chain" id="PRO_5007527530" description="Integral membrane protein DGCR2/IDD" evidence="1">
    <location>
        <begin position="26"/>
        <end position="134"/>
    </location>
</feature>
<dbReference type="EMBL" id="GDHC01006212">
    <property type="protein sequence ID" value="JAQ12417.1"/>
    <property type="molecule type" value="Transcribed_RNA"/>
</dbReference>
<evidence type="ECO:0000313" key="2">
    <source>
        <dbReference type="EMBL" id="JAQ12417.1"/>
    </source>
</evidence>
<gene>
    <name evidence="2" type="ORF">g.49279</name>
</gene>
<organism evidence="2">
    <name type="scientific">Lygus hesperus</name>
    <name type="common">Western plant bug</name>
    <dbReference type="NCBI Taxonomy" id="30085"/>
    <lineage>
        <taxon>Eukaryota</taxon>
        <taxon>Metazoa</taxon>
        <taxon>Ecdysozoa</taxon>
        <taxon>Arthropoda</taxon>
        <taxon>Hexapoda</taxon>
        <taxon>Insecta</taxon>
        <taxon>Pterygota</taxon>
        <taxon>Neoptera</taxon>
        <taxon>Paraneoptera</taxon>
        <taxon>Hemiptera</taxon>
        <taxon>Heteroptera</taxon>
        <taxon>Panheteroptera</taxon>
        <taxon>Cimicomorpha</taxon>
        <taxon>Miridae</taxon>
        <taxon>Mirini</taxon>
        <taxon>Lygus</taxon>
    </lineage>
</organism>
<dbReference type="GO" id="GO:0016020">
    <property type="term" value="C:membrane"/>
    <property type="evidence" value="ECO:0007669"/>
    <property type="project" value="TreeGrafter"/>
</dbReference>
<protein>
    <recommendedName>
        <fullName evidence="3">Integral membrane protein DGCR2/IDD</fullName>
    </recommendedName>
</protein>
<dbReference type="InterPro" id="IPR042378">
    <property type="entry name" value="IDD"/>
</dbReference>
<dbReference type="AlphaFoldDB" id="A0A146M0W7"/>